<reference evidence="2 3" key="1">
    <citation type="submission" date="2020-06" db="EMBL/GenBank/DDBJ databases">
        <title>Genomic analysis of Salicibibacter sp. NKC5-3.</title>
        <authorList>
            <person name="Oh Y.J."/>
        </authorList>
    </citation>
    <scope>NUCLEOTIDE SEQUENCE [LARGE SCALE GENOMIC DNA]</scope>
    <source>
        <strain evidence="2 3">NKC5-3</strain>
    </source>
</reference>
<organism evidence="2 3">
    <name type="scientific">Salicibibacter cibarius</name>
    <dbReference type="NCBI Taxonomy" id="2743000"/>
    <lineage>
        <taxon>Bacteria</taxon>
        <taxon>Bacillati</taxon>
        <taxon>Bacillota</taxon>
        <taxon>Bacilli</taxon>
        <taxon>Bacillales</taxon>
        <taxon>Bacillaceae</taxon>
        <taxon>Salicibibacter</taxon>
    </lineage>
</organism>
<dbReference type="Proteomes" id="UP000595823">
    <property type="component" value="Chromosome"/>
</dbReference>
<protein>
    <submittedName>
        <fullName evidence="2">Insulinase family protein</fullName>
    </submittedName>
</protein>
<gene>
    <name evidence="2" type="ORF">HUG15_12675</name>
</gene>
<dbReference type="InterPro" id="IPR007863">
    <property type="entry name" value="Peptidase_M16_C"/>
</dbReference>
<dbReference type="PANTHER" id="PTHR11851">
    <property type="entry name" value="METALLOPROTEASE"/>
    <property type="match status" value="1"/>
</dbReference>
<evidence type="ECO:0000313" key="3">
    <source>
        <dbReference type="Proteomes" id="UP000595823"/>
    </source>
</evidence>
<dbReference type="InterPro" id="IPR011249">
    <property type="entry name" value="Metalloenz_LuxS/M16"/>
</dbReference>
<dbReference type="Gene3D" id="3.30.830.10">
    <property type="entry name" value="Metalloenzyme, LuxS/M16 peptidase-like"/>
    <property type="match status" value="2"/>
</dbReference>
<dbReference type="RefSeq" id="WP_200123455.1">
    <property type="nucleotide sequence ID" value="NZ_CP054705.1"/>
</dbReference>
<evidence type="ECO:0000259" key="1">
    <source>
        <dbReference type="Pfam" id="PF05193"/>
    </source>
</evidence>
<accession>A0A7T7CBZ3</accession>
<dbReference type="AlphaFoldDB" id="A0A7T7CBZ3"/>
<dbReference type="PANTHER" id="PTHR11851:SF186">
    <property type="entry name" value="INACTIVE METALLOPROTEASE YMFF-RELATED"/>
    <property type="match status" value="1"/>
</dbReference>
<feature type="domain" description="Peptidase M16 C-terminal" evidence="1">
    <location>
        <begin position="183"/>
        <end position="358"/>
    </location>
</feature>
<dbReference type="KEGG" id="scia:HUG15_12675"/>
<dbReference type="InterPro" id="IPR050361">
    <property type="entry name" value="MPP/UQCRC_Complex"/>
</dbReference>
<dbReference type="SUPFAM" id="SSF63411">
    <property type="entry name" value="LuxS/MPP-like metallohydrolase"/>
    <property type="match status" value="2"/>
</dbReference>
<dbReference type="Pfam" id="PF05193">
    <property type="entry name" value="Peptidase_M16_C"/>
    <property type="match status" value="1"/>
</dbReference>
<sequence>MAEAEQFNAGGLRVHWQPSDTFKTTTIVLHVKAPLEAETAAARTLLAHVLQAGTEAFPSRRKIRYFLDDLYGATFYADVGKKGENHVLTFVMEVASERYLQNESPLLPKALAFLLSVIQKSYRSEDGFSEAIIQEEKQALMQRIRNIADDKTRYANIRMLEEMCANEPFGLHPFGSAEEVGAITDQELQKAYERMLQSDQFDLFVTGPGTKEEITDAIHSTGQNVAAGDPVETTPTIQDAPAQVNEVVEKQFIQQAKLHLGFRVPYTVGSSEYTAVLVTNGILGAYPHSKLFVNVREKESLAYYAASRYEPYKGILFAMAGIAPDQYEKAVRIMKEQLEAMQRGEITEEELTTTKQMLKNQILEQVDSARGAIEMNYQNVLSGANRTVDDRLREIDTVDMETVISVAKTIQLDTVYLLTGEEGTA</sequence>
<dbReference type="GO" id="GO:0046872">
    <property type="term" value="F:metal ion binding"/>
    <property type="evidence" value="ECO:0007669"/>
    <property type="project" value="InterPro"/>
</dbReference>
<name>A0A7T7CBZ3_9BACI</name>
<dbReference type="NCBIfam" id="NF047422">
    <property type="entry name" value="YfmF_fam"/>
    <property type="match status" value="1"/>
</dbReference>
<proteinExistence type="predicted"/>
<dbReference type="EMBL" id="CP054705">
    <property type="protein sequence ID" value="QQK76324.1"/>
    <property type="molecule type" value="Genomic_DNA"/>
</dbReference>
<evidence type="ECO:0000313" key="2">
    <source>
        <dbReference type="EMBL" id="QQK76324.1"/>
    </source>
</evidence>
<keyword evidence="3" id="KW-1185">Reference proteome</keyword>